<evidence type="ECO:0000313" key="3">
    <source>
        <dbReference type="Proteomes" id="UP001404956"/>
    </source>
</evidence>
<name>A0ABP9XDK9_9DEIO</name>
<protein>
    <submittedName>
        <fullName evidence="2">Uncharacterized protein</fullName>
    </submittedName>
</protein>
<evidence type="ECO:0000313" key="2">
    <source>
        <dbReference type="EMBL" id="GAA5532615.1"/>
    </source>
</evidence>
<organism evidence="2 3">
    <name type="scientific">Deinococcus aluminii</name>
    <dbReference type="NCBI Taxonomy" id="1656885"/>
    <lineage>
        <taxon>Bacteria</taxon>
        <taxon>Thermotogati</taxon>
        <taxon>Deinococcota</taxon>
        <taxon>Deinococci</taxon>
        <taxon>Deinococcales</taxon>
        <taxon>Deinococcaceae</taxon>
        <taxon>Deinococcus</taxon>
    </lineage>
</organism>
<feature type="transmembrane region" description="Helical" evidence="1">
    <location>
        <begin position="76"/>
        <end position="96"/>
    </location>
</feature>
<keyword evidence="1" id="KW-0812">Transmembrane</keyword>
<dbReference type="Proteomes" id="UP001404956">
    <property type="component" value="Unassembled WGS sequence"/>
</dbReference>
<dbReference type="RefSeq" id="WP_345451891.1">
    <property type="nucleotide sequence ID" value="NZ_BAABRV010000002.1"/>
</dbReference>
<reference evidence="2 3" key="1">
    <citation type="submission" date="2024-02" db="EMBL/GenBank/DDBJ databases">
        <title>Deinococcus aluminii NBRC 112889.</title>
        <authorList>
            <person name="Ichikawa N."/>
            <person name="Katano-Makiyama Y."/>
            <person name="Hidaka K."/>
        </authorList>
    </citation>
    <scope>NUCLEOTIDE SEQUENCE [LARGE SCALE GENOMIC DNA]</scope>
    <source>
        <strain evidence="2 3">NBRC 112889</strain>
    </source>
</reference>
<evidence type="ECO:0000256" key="1">
    <source>
        <dbReference type="SAM" id="Phobius"/>
    </source>
</evidence>
<keyword evidence="1" id="KW-1133">Transmembrane helix</keyword>
<sequence length="100" mass="10339">MPADDRPEAGNKAGGNVRALRWLGVILLALLTLALAVLTLGSFASLNPNAPLWLRTLGGVETLLSRQAGAGQVPGFVRAALLTLLTSLLAGLVAFLKPRA</sequence>
<gene>
    <name evidence="2" type="ORF">Dalu01_01004</name>
</gene>
<dbReference type="EMBL" id="BAABRV010000002">
    <property type="protein sequence ID" value="GAA5532615.1"/>
    <property type="molecule type" value="Genomic_DNA"/>
</dbReference>
<keyword evidence="1" id="KW-0472">Membrane</keyword>
<keyword evidence="3" id="KW-1185">Reference proteome</keyword>
<accession>A0ABP9XDK9</accession>
<feature type="transmembrane region" description="Helical" evidence="1">
    <location>
        <begin position="20"/>
        <end position="44"/>
    </location>
</feature>
<proteinExistence type="predicted"/>
<comment type="caution">
    <text evidence="2">The sequence shown here is derived from an EMBL/GenBank/DDBJ whole genome shotgun (WGS) entry which is preliminary data.</text>
</comment>